<reference evidence="14 15" key="1">
    <citation type="submission" date="2021-04" db="EMBL/GenBank/DDBJ databases">
        <title>Determining the burden of carbapenem-resistant Enterobacterales from a tertiary public heath setting in Bangladesh: a clinical, epidemiological, and molecular study.</title>
        <authorList>
            <person name="Farzana R."/>
            <person name="Walsh T.R."/>
        </authorList>
    </citation>
    <scope>NUCLEOTIDE SEQUENCE [LARGE SCALE GENOMIC DNA]</scope>
    <source>
        <strain evidence="14">Dmpro_s316</strain>
        <strain evidence="15">dmpro_s316</strain>
    </source>
</reference>
<evidence type="ECO:0000256" key="10">
    <source>
        <dbReference type="SAM" id="MobiDB-lite"/>
    </source>
</evidence>
<dbReference type="NCBIfam" id="TIGR01352">
    <property type="entry name" value="tonB_Cterm"/>
    <property type="match status" value="1"/>
</dbReference>
<dbReference type="PROSITE" id="PS52015">
    <property type="entry name" value="TONB_CTD"/>
    <property type="match status" value="1"/>
</dbReference>
<evidence type="ECO:0000256" key="7">
    <source>
        <dbReference type="ARBA" id="ARBA00022927"/>
    </source>
</evidence>
<name>A0AAI9MYH8_PROST</name>
<evidence type="ECO:0000313" key="13">
    <source>
        <dbReference type="EMBL" id="EMP9434639.1"/>
    </source>
</evidence>
<feature type="transmembrane region" description="Helical" evidence="11">
    <location>
        <begin position="14"/>
        <end position="33"/>
    </location>
</feature>
<evidence type="ECO:0000256" key="8">
    <source>
        <dbReference type="ARBA" id="ARBA00022989"/>
    </source>
</evidence>
<evidence type="ECO:0000256" key="5">
    <source>
        <dbReference type="ARBA" id="ARBA00022519"/>
    </source>
</evidence>
<evidence type="ECO:0000256" key="2">
    <source>
        <dbReference type="ARBA" id="ARBA00006555"/>
    </source>
</evidence>
<dbReference type="GO" id="GO:0031992">
    <property type="term" value="F:energy transducer activity"/>
    <property type="evidence" value="ECO:0007669"/>
    <property type="project" value="TreeGrafter"/>
</dbReference>
<evidence type="ECO:0000259" key="12">
    <source>
        <dbReference type="PROSITE" id="PS52015"/>
    </source>
</evidence>
<evidence type="ECO:0000256" key="6">
    <source>
        <dbReference type="ARBA" id="ARBA00022692"/>
    </source>
</evidence>
<feature type="region of interest" description="Disordered" evidence="10">
    <location>
        <begin position="78"/>
        <end position="145"/>
    </location>
</feature>
<dbReference type="InterPro" id="IPR037682">
    <property type="entry name" value="TonB_C"/>
</dbReference>
<evidence type="ECO:0000313" key="15">
    <source>
        <dbReference type="Proteomes" id="UP001495779"/>
    </source>
</evidence>
<evidence type="ECO:0000256" key="3">
    <source>
        <dbReference type="ARBA" id="ARBA00022448"/>
    </source>
</evidence>
<dbReference type="GO" id="GO:0055085">
    <property type="term" value="P:transmembrane transport"/>
    <property type="evidence" value="ECO:0007669"/>
    <property type="project" value="InterPro"/>
</dbReference>
<proteinExistence type="inferred from homology"/>
<dbReference type="InterPro" id="IPR006260">
    <property type="entry name" value="TonB/TolA_C"/>
</dbReference>
<keyword evidence="8 11" id="KW-1133">Transmembrane helix</keyword>
<comment type="similarity">
    <text evidence="2">Belongs to the TonB family.</text>
</comment>
<dbReference type="Proteomes" id="UP001495779">
    <property type="component" value="Unassembled WGS sequence"/>
</dbReference>
<feature type="compositionally biased region" description="Basic and acidic residues" evidence="10">
    <location>
        <begin position="105"/>
        <end position="128"/>
    </location>
</feature>
<dbReference type="InterPro" id="IPR051045">
    <property type="entry name" value="TonB-dependent_transducer"/>
</dbReference>
<comment type="caution">
    <text evidence="13">The sequence shown here is derived from an EMBL/GenBank/DDBJ whole genome shotgun (WGS) entry which is preliminary data.</text>
</comment>
<keyword evidence="5" id="KW-0997">Cell inner membrane</keyword>
<reference evidence="13" key="2">
    <citation type="submission" date="2024-02" db="EMBL/GenBank/DDBJ databases">
        <authorList>
            <consortium name="Clinical and Environmental Microbiology Branch: Whole genome sequencing antimicrobial resistance pathogens in the healthcare setting"/>
        </authorList>
    </citation>
    <scope>NUCLEOTIDE SEQUENCE</scope>
    <source>
        <strain evidence="13">2020GO-00142</strain>
    </source>
</reference>
<keyword evidence="3" id="KW-0813">Transport</keyword>
<dbReference type="EMBL" id="JAGSRH010000020">
    <property type="protein sequence ID" value="MER5077939.1"/>
    <property type="molecule type" value="Genomic_DNA"/>
</dbReference>
<evidence type="ECO:0000256" key="11">
    <source>
        <dbReference type="SAM" id="Phobius"/>
    </source>
</evidence>
<dbReference type="PANTHER" id="PTHR33446:SF2">
    <property type="entry name" value="PROTEIN TONB"/>
    <property type="match status" value="1"/>
</dbReference>
<dbReference type="Pfam" id="PF03544">
    <property type="entry name" value="TonB_C"/>
    <property type="match status" value="1"/>
</dbReference>
<keyword evidence="7" id="KW-0653">Protein transport</keyword>
<sequence length="265" mass="29232">MGTMTLGYYQTTKMSGAVIIAIALHLLVIWFFIHSNDDQAWDELTPPPSVVMELSIEAEAKQLTEVNIGQVQEVSVASKAQEATPDELDLPPIPVNENAELQVTKAEKRKAPTVPKKEKKEPKKKPVENVESDNSKASNAPVTSDAAALKKTDKIAADFNSQSQATLDAEKQWQALVLGKLNTFKRYPEDARRRNRTGIPVVTFEVDAQGYIIHSSLTKSSGTRSLDREAERVLSRAQPLPTPPTEMLKNGKVTVKMPIDFALEN</sequence>
<dbReference type="EMBL" id="AAZDVE040000042">
    <property type="protein sequence ID" value="EMP9434639.1"/>
    <property type="molecule type" value="Genomic_DNA"/>
</dbReference>
<gene>
    <name evidence="13" type="ORF">JRA39_003760</name>
    <name evidence="14" type="ORF">KDV35_13860</name>
</gene>
<evidence type="ECO:0000256" key="4">
    <source>
        <dbReference type="ARBA" id="ARBA00022475"/>
    </source>
</evidence>
<feature type="domain" description="TonB C-terminal" evidence="12">
    <location>
        <begin position="172"/>
        <end position="265"/>
    </location>
</feature>
<dbReference type="RefSeq" id="WP_154623918.1">
    <property type="nucleotide sequence ID" value="NZ_CP095443.1"/>
</dbReference>
<keyword evidence="4" id="KW-1003">Cell membrane</keyword>
<evidence type="ECO:0000313" key="14">
    <source>
        <dbReference type="EMBL" id="MER5077939.1"/>
    </source>
</evidence>
<accession>A0AAI9MYH8</accession>
<dbReference type="AlphaFoldDB" id="A0AAI9MYH8"/>
<dbReference type="SUPFAM" id="SSF74653">
    <property type="entry name" value="TolA/TonB C-terminal domain"/>
    <property type="match status" value="1"/>
</dbReference>
<keyword evidence="6 11" id="KW-0812">Transmembrane</keyword>
<protein>
    <submittedName>
        <fullName evidence="13">Energy transducer TonB</fullName>
    </submittedName>
</protein>
<dbReference type="GO" id="GO:0098797">
    <property type="term" value="C:plasma membrane protein complex"/>
    <property type="evidence" value="ECO:0007669"/>
    <property type="project" value="TreeGrafter"/>
</dbReference>
<comment type="subcellular location">
    <subcellularLocation>
        <location evidence="1">Cell inner membrane</location>
        <topology evidence="1">Single-pass membrane protein</topology>
        <orientation evidence="1">Periplasmic side</orientation>
    </subcellularLocation>
</comment>
<evidence type="ECO:0000256" key="9">
    <source>
        <dbReference type="ARBA" id="ARBA00023136"/>
    </source>
</evidence>
<evidence type="ECO:0000256" key="1">
    <source>
        <dbReference type="ARBA" id="ARBA00004383"/>
    </source>
</evidence>
<organism evidence="13">
    <name type="scientific">Providencia stuartii</name>
    <dbReference type="NCBI Taxonomy" id="588"/>
    <lineage>
        <taxon>Bacteria</taxon>
        <taxon>Pseudomonadati</taxon>
        <taxon>Pseudomonadota</taxon>
        <taxon>Gammaproteobacteria</taxon>
        <taxon>Enterobacterales</taxon>
        <taxon>Morganellaceae</taxon>
        <taxon>Providencia</taxon>
    </lineage>
</organism>
<dbReference type="Gene3D" id="3.30.1150.10">
    <property type="match status" value="1"/>
</dbReference>
<keyword evidence="9 11" id="KW-0472">Membrane</keyword>
<dbReference type="PANTHER" id="PTHR33446">
    <property type="entry name" value="PROTEIN TONB-RELATED"/>
    <property type="match status" value="1"/>
</dbReference>
<dbReference type="GO" id="GO:0015031">
    <property type="term" value="P:protein transport"/>
    <property type="evidence" value="ECO:0007669"/>
    <property type="project" value="UniProtKB-KW"/>
</dbReference>